<gene>
    <name evidence="1" type="ORF">NDU88_006095</name>
</gene>
<dbReference type="AlphaFoldDB" id="A0AAV7WZS2"/>
<keyword evidence="2" id="KW-1185">Reference proteome</keyword>
<organism evidence="1 2">
    <name type="scientific">Pleurodeles waltl</name>
    <name type="common">Iberian ribbed newt</name>
    <dbReference type="NCBI Taxonomy" id="8319"/>
    <lineage>
        <taxon>Eukaryota</taxon>
        <taxon>Metazoa</taxon>
        <taxon>Chordata</taxon>
        <taxon>Craniata</taxon>
        <taxon>Vertebrata</taxon>
        <taxon>Euteleostomi</taxon>
        <taxon>Amphibia</taxon>
        <taxon>Batrachia</taxon>
        <taxon>Caudata</taxon>
        <taxon>Salamandroidea</taxon>
        <taxon>Salamandridae</taxon>
        <taxon>Pleurodelinae</taxon>
        <taxon>Pleurodeles</taxon>
    </lineage>
</organism>
<evidence type="ECO:0000313" key="1">
    <source>
        <dbReference type="EMBL" id="KAJ1218517.1"/>
    </source>
</evidence>
<sequence length="104" mass="11056">MTTHVTCVTLRARVGVVTDGACPRKTGVNLPEASGLIDDEAPEEIFVNCRISGKVGIDAVGKNMRAVRDNLVDNDNGAVTVFINEEEVVVVGKIFSMAAVLQKV</sequence>
<proteinExistence type="predicted"/>
<name>A0AAV7WZS2_PLEWA</name>
<comment type="caution">
    <text evidence="1">The sequence shown here is derived from an EMBL/GenBank/DDBJ whole genome shotgun (WGS) entry which is preliminary data.</text>
</comment>
<dbReference type="EMBL" id="JANPWB010000001">
    <property type="protein sequence ID" value="KAJ1218517.1"/>
    <property type="molecule type" value="Genomic_DNA"/>
</dbReference>
<reference evidence="1" key="1">
    <citation type="journal article" date="2022" name="bioRxiv">
        <title>Sequencing and chromosome-scale assembly of the giantPleurodeles waltlgenome.</title>
        <authorList>
            <person name="Brown T."/>
            <person name="Elewa A."/>
            <person name="Iarovenko S."/>
            <person name="Subramanian E."/>
            <person name="Araus A.J."/>
            <person name="Petzold A."/>
            <person name="Susuki M."/>
            <person name="Suzuki K.-i.T."/>
            <person name="Hayashi T."/>
            <person name="Toyoda A."/>
            <person name="Oliveira C."/>
            <person name="Osipova E."/>
            <person name="Leigh N.D."/>
            <person name="Simon A."/>
            <person name="Yun M.H."/>
        </authorList>
    </citation>
    <scope>NUCLEOTIDE SEQUENCE</scope>
    <source>
        <strain evidence="1">20211129_DDA</strain>
        <tissue evidence="1">Liver</tissue>
    </source>
</reference>
<dbReference type="Proteomes" id="UP001066276">
    <property type="component" value="Chromosome 1_1"/>
</dbReference>
<accession>A0AAV7WZS2</accession>
<evidence type="ECO:0000313" key="2">
    <source>
        <dbReference type="Proteomes" id="UP001066276"/>
    </source>
</evidence>
<protein>
    <submittedName>
        <fullName evidence="1">Uncharacterized protein</fullName>
    </submittedName>
</protein>